<proteinExistence type="predicted"/>
<protein>
    <submittedName>
        <fullName evidence="2">Uncharacterized protein</fullName>
    </submittedName>
</protein>
<organism evidence="2 3">
    <name type="scientific">Urochloa decumbens</name>
    <dbReference type="NCBI Taxonomy" id="240449"/>
    <lineage>
        <taxon>Eukaryota</taxon>
        <taxon>Viridiplantae</taxon>
        <taxon>Streptophyta</taxon>
        <taxon>Embryophyta</taxon>
        <taxon>Tracheophyta</taxon>
        <taxon>Spermatophyta</taxon>
        <taxon>Magnoliopsida</taxon>
        <taxon>Liliopsida</taxon>
        <taxon>Poales</taxon>
        <taxon>Poaceae</taxon>
        <taxon>PACMAD clade</taxon>
        <taxon>Panicoideae</taxon>
        <taxon>Panicodae</taxon>
        <taxon>Paniceae</taxon>
        <taxon>Melinidinae</taxon>
        <taxon>Urochloa</taxon>
    </lineage>
</organism>
<feature type="region of interest" description="Disordered" evidence="1">
    <location>
        <begin position="34"/>
        <end position="68"/>
    </location>
</feature>
<feature type="compositionally biased region" description="Polar residues" evidence="1">
    <location>
        <begin position="47"/>
        <end position="57"/>
    </location>
</feature>
<reference evidence="2 3" key="2">
    <citation type="submission" date="2024-10" db="EMBL/GenBank/DDBJ databases">
        <authorList>
            <person name="Ryan C."/>
        </authorList>
    </citation>
    <scope>NUCLEOTIDE SEQUENCE [LARGE SCALE GENOMIC DNA]</scope>
</reference>
<reference evidence="3" key="1">
    <citation type="submission" date="2024-06" db="EMBL/GenBank/DDBJ databases">
        <authorList>
            <person name="Ryan C."/>
        </authorList>
    </citation>
    <scope>NUCLEOTIDE SEQUENCE [LARGE SCALE GENOMIC DNA]</scope>
</reference>
<gene>
    <name evidence="2" type="ORF">URODEC1_LOCUS49945</name>
</gene>
<accession>A0ABC9A2J3</accession>
<dbReference type="Proteomes" id="UP001497457">
    <property type="component" value="Chromosome 2b"/>
</dbReference>
<keyword evidence="3" id="KW-1185">Reference proteome</keyword>
<evidence type="ECO:0000313" key="3">
    <source>
        <dbReference type="Proteomes" id="UP001497457"/>
    </source>
</evidence>
<dbReference type="AlphaFoldDB" id="A0ABC9A2J3"/>
<evidence type="ECO:0000313" key="2">
    <source>
        <dbReference type="EMBL" id="CAL4970162.1"/>
    </source>
</evidence>
<dbReference type="EMBL" id="OZ075112">
    <property type="protein sequence ID" value="CAL4970162.1"/>
    <property type="molecule type" value="Genomic_DNA"/>
</dbReference>
<name>A0ABC9A2J3_9POAL</name>
<evidence type="ECO:0000256" key="1">
    <source>
        <dbReference type="SAM" id="MobiDB-lite"/>
    </source>
</evidence>
<sequence length="93" mass="10442">MGFQRNIVGKRTIQVPDEAQVIPQLVDLRSLKLKRSRGDEDEGPRQLSPTANGTANERPQHCPPAPKKPRLVLGCSLDGFKVLRVMDLHCFLR</sequence>